<organism evidence="1 2">
    <name type="scientific">Galerina marginata (strain CBS 339.88)</name>
    <dbReference type="NCBI Taxonomy" id="685588"/>
    <lineage>
        <taxon>Eukaryota</taxon>
        <taxon>Fungi</taxon>
        <taxon>Dikarya</taxon>
        <taxon>Basidiomycota</taxon>
        <taxon>Agaricomycotina</taxon>
        <taxon>Agaricomycetes</taxon>
        <taxon>Agaricomycetidae</taxon>
        <taxon>Agaricales</taxon>
        <taxon>Agaricineae</taxon>
        <taxon>Strophariaceae</taxon>
        <taxon>Galerina</taxon>
    </lineage>
</organism>
<evidence type="ECO:0000313" key="2">
    <source>
        <dbReference type="Proteomes" id="UP000027222"/>
    </source>
</evidence>
<evidence type="ECO:0000313" key="1">
    <source>
        <dbReference type="EMBL" id="KDR68647.1"/>
    </source>
</evidence>
<reference evidence="2" key="1">
    <citation type="journal article" date="2014" name="Proc. Natl. Acad. Sci. U.S.A.">
        <title>Extensive sampling of basidiomycete genomes demonstrates inadequacy of the white-rot/brown-rot paradigm for wood decay fungi.</title>
        <authorList>
            <person name="Riley R."/>
            <person name="Salamov A.A."/>
            <person name="Brown D.W."/>
            <person name="Nagy L.G."/>
            <person name="Floudas D."/>
            <person name="Held B.W."/>
            <person name="Levasseur A."/>
            <person name="Lombard V."/>
            <person name="Morin E."/>
            <person name="Otillar R."/>
            <person name="Lindquist E.A."/>
            <person name="Sun H."/>
            <person name="LaButti K.M."/>
            <person name="Schmutz J."/>
            <person name="Jabbour D."/>
            <person name="Luo H."/>
            <person name="Baker S.E."/>
            <person name="Pisabarro A.G."/>
            <person name="Walton J.D."/>
            <person name="Blanchette R.A."/>
            <person name="Henrissat B."/>
            <person name="Martin F."/>
            <person name="Cullen D."/>
            <person name="Hibbett D.S."/>
            <person name="Grigoriev I.V."/>
        </authorList>
    </citation>
    <scope>NUCLEOTIDE SEQUENCE [LARGE SCALE GENOMIC DNA]</scope>
    <source>
        <strain evidence="2">CBS 339.88</strain>
    </source>
</reference>
<name>A0A067SF56_GALM3</name>
<keyword evidence="2" id="KW-1185">Reference proteome</keyword>
<sequence length="172" mass="20368">MATTMTEAKRTADGPHIYTAWHRPFTQTKWLQKTLRIDPDAPRRERKQYAPPIHSRTQIRYRNKFEMSYMMLNKEQRESILQQRLFSPFSVLIKNDSKFRKHGDEPCSRIQSTPTRGARDSYFSSGFHSWGNFLAWPLQLRSLGMAMYATLWLEEKSFEKRVIPCISHPCQP</sequence>
<proteinExistence type="predicted"/>
<gene>
    <name evidence="1" type="ORF">GALMADRAFT_1039103</name>
</gene>
<dbReference type="HOGENOM" id="CLU_1555372_0_0_1"/>
<dbReference type="EMBL" id="KL142407">
    <property type="protein sequence ID" value="KDR68647.1"/>
    <property type="molecule type" value="Genomic_DNA"/>
</dbReference>
<protein>
    <submittedName>
        <fullName evidence="1">Uncharacterized protein</fullName>
    </submittedName>
</protein>
<accession>A0A067SF56</accession>
<dbReference type="AlphaFoldDB" id="A0A067SF56"/>
<dbReference type="Proteomes" id="UP000027222">
    <property type="component" value="Unassembled WGS sequence"/>
</dbReference>